<dbReference type="Proteomes" id="UP000280696">
    <property type="component" value="Unassembled WGS sequence"/>
</dbReference>
<sequence>MRIETKVFGEIEIAEDKIITFPGGIIGFPDLTEFTLIHDEDKGIRAIHWLQSVQEPAFAMPVMDPLIVRPDYNPSVEDELLKPLGELKPEEMLVMVTVTVPKDLTKITVNLKGPVIINAAERTACQVIVDGDEYQVKFPIYEILNAKKAGE</sequence>
<evidence type="ECO:0000256" key="1">
    <source>
        <dbReference type="ARBA" id="ARBA00022490"/>
    </source>
</evidence>
<accession>A0A3A9AZ80</accession>
<keyword evidence="4 5" id="KW-0143">Chaperone</keyword>
<dbReference type="GO" id="GO:0044780">
    <property type="term" value="P:bacterial-type flagellum assembly"/>
    <property type="evidence" value="ECO:0007669"/>
    <property type="project" value="UniProtKB-UniRule"/>
</dbReference>
<reference evidence="6 7" key="1">
    <citation type="submission" date="2018-09" db="EMBL/GenBank/DDBJ databases">
        <title>Murine metabolic-syndrome-specific gut microbial biobank.</title>
        <authorList>
            <person name="Liu C."/>
        </authorList>
    </citation>
    <scope>NUCLEOTIDE SEQUENCE [LARGE SCALE GENOMIC DNA]</scope>
    <source>
        <strain evidence="6 7">0.1xD8-82</strain>
    </source>
</reference>
<organism evidence="6 7">
    <name type="scientific">Parablautia intestinalis</name>
    <dbReference type="NCBI Taxonomy" id="2320100"/>
    <lineage>
        <taxon>Bacteria</taxon>
        <taxon>Bacillati</taxon>
        <taxon>Bacillota</taxon>
        <taxon>Clostridia</taxon>
        <taxon>Lachnospirales</taxon>
        <taxon>Lachnospiraceae</taxon>
        <taxon>Parablautia</taxon>
    </lineage>
</organism>
<dbReference type="AlphaFoldDB" id="A0A3A9AZ80"/>
<comment type="similarity">
    <text evidence="5">Belongs to the FliW family.</text>
</comment>
<keyword evidence="1 5" id="KW-0963">Cytoplasm</keyword>
<keyword evidence="2 5" id="KW-1005">Bacterial flagellum biogenesis</keyword>
<dbReference type="InterPro" id="IPR024046">
    <property type="entry name" value="Flagellar_assmbl_FliW_dom_sf"/>
</dbReference>
<comment type="function">
    <text evidence="5">Acts as an anti-CsrA protein, binds CsrA and prevents it from repressing translation of its target genes, one of which is flagellin. Binds to flagellin and participates in the assembly of the flagellum.</text>
</comment>
<evidence type="ECO:0000313" key="6">
    <source>
        <dbReference type="EMBL" id="RKI92506.1"/>
    </source>
</evidence>
<evidence type="ECO:0000256" key="4">
    <source>
        <dbReference type="ARBA" id="ARBA00023186"/>
    </source>
</evidence>
<comment type="caution">
    <text evidence="6">The sequence shown here is derived from an EMBL/GenBank/DDBJ whole genome shotgun (WGS) entry which is preliminary data.</text>
</comment>
<evidence type="ECO:0000256" key="5">
    <source>
        <dbReference type="HAMAP-Rule" id="MF_01185"/>
    </source>
</evidence>
<dbReference type="InterPro" id="IPR003775">
    <property type="entry name" value="Flagellar_assembly_factor_FliW"/>
</dbReference>
<protein>
    <recommendedName>
        <fullName evidence="5">Flagellar assembly factor FliW</fullName>
    </recommendedName>
</protein>
<comment type="subunit">
    <text evidence="5">Interacts with translational regulator CsrA and flagellin(s).</text>
</comment>
<proteinExistence type="inferred from homology"/>
<dbReference type="GO" id="GO:0005737">
    <property type="term" value="C:cytoplasm"/>
    <property type="evidence" value="ECO:0007669"/>
    <property type="project" value="UniProtKB-SubCell"/>
</dbReference>
<dbReference type="GO" id="GO:0006417">
    <property type="term" value="P:regulation of translation"/>
    <property type="evidence" value="ECO:0007669"/>
    <property type="project" value="UniProtKB-KW"/>
</dbReference>
<comment type="subcellular location">
    <subcellularLocation>
        <location evidence="5">Cytoplasm</location>
    </subcellularLocation>
</comment>
<dbReference type="RefSeq" id="WP_120468354.1">
    <property type="nucleotide sequence ID" value="NZ_CATAJS010000004.1"/>
</dbReference>
<name>A0A3A9AZ80_9FIRM</name>
<dbReference type="Pfam" id="PF02623">
    <property type="entry name" value="FliW"/>
    <property type="match status" value="1"/>
</dbReference>
<dbReference type="PANTHER" id="PTHR39190">
    <property type="entry name" value="FLAGELLAR ASSEMBLY FACTOR FLIW"/>
    <property type="match status" value="1"/>
</dbReference>
<dbReference type="PANTHER" id="PTHR39190:SF1">
    <property type="entry name" value="FLAGELLAR ASSEMBLY FACTOR FLIW"/>
    <property type="match status" value="1"/>
</dbReference>
<keyword evidence="6" id="KW-0282">Flagellum</keyword>
<keyword evidence="6" id="KW-0969">Cilium</keyword>
<keyword evidence="7" id="KW-1185">Reference proteome</keyword>
<evidence type="ECO:0000256" key="3">
    <source>
        <dbReference type="ARBA" id="ARBA00022845"/>
    </source>
</evidence>
<dbReference type="OrthoDB" id="9801235at2"/>
<evidence type="ECO:0000313" key="7">
    <source>
        <dbReference type="Proteomes" id="UP000280696"/>
    </source>
</evidence>
<dbReference type="EMBL" id="RAYQ01000005">
    <property type="protein sequence ID" value="RKI92506.1"/>
    <property type="molecule type" value="Genomic_DNA"/>
</dbReference>
<gene>
    <name evidence="5" type="primary">fliW</name>
    <name evidence="6" type="ORF">D7V94_06940</name>
</gene>
<dbReference type="SUPFAM" id="SSF141457">
    <property type="entry name" value="BH3618-like"/>
    <property type="match status" value="1"/>
</dbReference>
<dbReference type="Gene3D" id="2.30.290.10">
    <property type="entry name" value="BH3618-like"/>
    <property type="match status" value="1"/>
</dbReference>
<evidence type="ECO:0000256" key="2">
    <source>
        <dbReference type="ARBA" id="ARBA00022795"/>
    </source>
</evidence>
<keyword evidence="3 5" id="KW-0810">Translation regulation</keyword>
<keyword evidence="6" id="KW-0966">Cell projection</keyword>
<dbReference type="HAMAP" id="MF_01185">
    <property type="entry name" value="FliW"/>
    <property type="match status" value="1"/>
</dbReference>